<sequence length="120" mass="13645">MELLFVWWVKMEDGLMFGKLVLDGVQHVKNKLLTTVFEKHIGQTATWSKVFFENMRLRQPGGNPESCSTEEIFGAVMLGCGYLNKKRATAFIFGHHTSQHKVSFLEERASLALAKGKRDL</sequence>
<evidence type="ECO:0000313" key="2">
    <source>
        <dbReference type="EMBL" id="CAD9947341.1"/>
    </source>
</evidence>
<reference evidence="1" key="1">
    <citation type="submission" date="2021-01" db="EMBL/GenBank/DDBJ databases">
        <authorList>
            <person name="Corre E."/>
            <person name="Pelletier E."/>
            <person name="Niang G."/>
            <person name="Scheremetjew M."/>
            <person name="Finn R."/>
            <person name="Kale V."/>
            <person name="Holt S."/>
            <person name="Cochrane G."/>
            <person name="Meng A."/>
            <person name="Brown T."/>
            <person name="Cohen L."/>
        </authorList>
    </citation>
    <scope>NUCLEOTIDE SEQUENCE</scope>
    <source>
        <strain evidence="1">CCMP125</strain>
    </source>
</reference>
<evidence type="ECO:0000313" key="1">
    <source>
        <dbReference type="EMBL" id="CAD9947338.1"/>
    </source>
</evidence>
<name>A0A6U2Y2W7_9STRA</name>
<dbReference type="EMBL" id="HBHT01005562">
    <property type="protein sequence ID" value="CAD9947338.1"/>
    <property type="molecule type" value="Transcribed_RNA"/>
</dbReference>
<accession>A0A6U2Y2W7</accession>
<proteinExistence type="predicted"/>
<organism evidence="1">
    <name type="scientific">Entomoneis paludosa</name>
    <dbReference type="NCBI Taxonomy" id="265537"/>
    <lineage>
        <taxon>Eukaryota</taxon>
        <taxon>Sar</taxon>
        <taxon>Stramenopiles</taxon>
        <taxon>Ochrophyta</taxon>
        <taxon>Bacillariophyta</taxon>
        <taxon>Bacillariophyceae</taxon>
        <taxon>Bacillariophycidae</taxon>
        <taxon>Entomoneidaceae</taxon>
        <taxon>Entomoneis</taxon>
    </lineage>
</organism>
<dbReference type="AlphaFoldDB" id="A0A6U2Y2W7"/>
<dbReference type="EMBL" id="HBHT01005566">
    <property type="protein sequence ID" value="CAD9947341.1"/>
    <property type="molecule type" value="Transcribed_RNA"/>
</dbReference>
<protein>
    <submittedName>
        <fullName evidence="1">Uncharacterized protein</fullName>
    </submittedName>
</protein>
<gene>
    <name evidence="1" type="ORF">APAL1065_LOCUS3692</name>
    <name evidence="2" type="ORF">APAL1065_LOCUS3693</name>
</gene>